<name>A0AAE9MUI4_9SPIR</name>
<keyword evidence="1" id="KW-0732">Signal</keyword>
<sequence>MKIMKKISILTAIMICFVCCFACAKDSDKDGYKTNYKIIADSLNKQCPTKIDDNIQLDEVNYVEDSHTLQYIYSFTAMLKSDNTEDVWKLIESATKEALTTEFKSQTSVEQFRKDKLNMEFVYNDKNKESLFTIVLTPGEY</sequence>
<dbReference type="EMBL" id="CP038804">
    <property type="protein sequence ID" value="UTY33800.1"/>
    <property type="molecule type" value="Genomic_DNA"/>
</dbReference>
<keyword evidence="5" id="KW-1185">Reference proteome</keyword>
<feature type="signal peptide" evidence="1">
    <location>
        <begin position="1"/>
        <end position="24"/>
    </location>
</feature>
<evidence type="ECO:0000313" key="4">
    <source>
        <dbReference type="Proteomes" id="UP001058682"/>
    </source>
</evidence>
<dbReference type="AlphaFoldDB" id="A0AAE9MUI4"/>
<reference evidence="3" key="1">
    <citation type="submission" date="2019-04" db="EMBL/GenBank/DDBJ databases">
        <title>Whole genome sequencing of oral phylogroup 2 treponemes.</title>
        <authorList>
            <person name="Chan Y."/>
            <person name="Zeng H.H."/>
            <person name="Yu X.L."/>
            <person name="Leung W.K."/>
            <person name="Watt R.M."/>
        </authorList>
    </citation>
    <scope>NUCLEOTIDE SEQUENCE</scope>
    <source>
        <strain evidence="3">OMZ 835</strain>
        <strain evidence="2">OMZ 847</strain>
    </source>
</reference>
<evidence type="ECO:0008006" key="6">
    <source>
        <dbReference type="Google" id="ProtNLM"/>
    </source>
</evidence>
<organism evidence="3 4">
    <name type="scientific">Treponema putidum</name>
    <dbReference type="NCBI Taxonomy" id="221027"/>
    <lineage>
        <taxon>Bacteria</taxon>
        <taxon>Pseudomonadati</taxon>
        <taxon>Spirochaetota</taxon>
        <taxon>Spirochaetia</taxon>
        <taxon>Spirochaetales</taxon>
        <taxon>Treponemataceae</taxon>
        <taxon>Treponema</taxon>
    </lineage>
</organism>
<evidence type="ECO:0000313" key="2">
    <source>
        <dbReference type="EMBL" id="UTY28949.1"/>
    </source>
</evidence>
<proteinExistence type="predicted"/>
<dbReference type="EMBL" id="CP038802">
    <property type="protein sequence ID" value="UTY28949.1"/>
    <property type="molecule type" value="Genomic_DNA"/>
</dbReference>
<protein>
    <recommendedName>
        <fullName evidence="6">Lipoprotein</fullName>
    </recommendedName>
</protein>
<dbReference type="Proteomes" id="UP001058682">
    <property type="component" value="Chromosome"/>
</dbReference>
<dbReference type="Proteomes" id="UP001059401">
    <property type="component" value="Chromosome"/>
</dbReference>
<accession>A0AAE9MUI4</accession>
<dbReference type="KEGG" id="tpk:JO40_00015"/>
<dbReference type="RefSeq" id="WP_044977248.1">
    <property type="nucleotide sequence ID" value="NZ_CP009228.1"/>
</dbReference>
<feature type="chain" id="PRO_5042039594" description="Lipoprotein" evidence="1">
    <location>
        <begin position="25"/>
        <end position="141"/>
    </location>
</feature>
<gene>
    <name evidence="3" type="ORF">E4N74_07135</name>
    <name evidence="2" type="ORF">E4N76_08110</name>
</gene>
<evidence type="ECO:0000313" key="3">
    <source>
        <dbReference type="EMBL" id="UTY33800.1"/>
    </source>
</evidence>
<evidence type="ECO:0000313" key="5">
    <source>
        <dbReference type="Proteomes" id="UP001059401"/>
    </source>
</evidence>
<evidence type="ECO:0000256" key="1">
    <source>
        <dbReference type="SAM" id="SignalP"/>
    </source>
</evidence>